<dbReference type="SUPFAM" id="SSF52799">
    <property type="entry name" value="(Phosphotyrosine protein) phosphatases II"/>
    <property type="match status" value="1"/>
</dbReference>
<dbReference type="PANTHER" id="PTHR19134:SF449">
    <property type="entry name" value="TYROSINE-PROTEIN PHOSPHATASE 1"/>
    <property type="match status" value="1"/>
</dbReference>
<dbReference type="AlphaFoldDB" id="A0AAE1M4D2"/>
<dbReference type="GO" id="GO:0004725">
    <property type="term" value="F:protein tyrosine phosphatase activity"/>
    <property type="evidence" value="ECO:0007669"/>
    <property type="project" value="InterPro"/>
</dbReference>
<feature type="domain" description="Tyrosine specific protein phosphatases" evidence="3">
    <location>
        <begin position="514"/>
        <end position="597"/>
    </location>
</feature>
<evidence type="ECO:0000313" key="4">
    <source>
        <dbReference type="EMBL" id="KAK4077730.1"/>
    </source>
</evidence>
<keyword evidence="5" id="KW-1185">Reference proteome</keyword>
<gene>
    <name evidence="4" type="ORF">Triagg1_3424</name>
</gene>
<dbReference type="InterPro" id="IPR016130">
    <property type="entry name" value="Tyr_Pase_AS"/>
</dbReference>
<dbReference type="RefSeq" id="XP_062757413.1">
    <property type="nucleotide sequence ID" value="XM_062897715.1"/>
</dbReference>
<evidence type="ECO:0000313" key="5">
    <source>
        <dbReference type="Proteomes" id="UP001273209"/>
    </source>
</evidence>
<dbReference type="PROSITE" id="PS00383">
    <property type="entry name" value="TYR_PHOSPHATASE_1"/>
    <property type="match status" value="1"/>
</dbReference>
<dbReference type="Pfam" id="PF00102">
    <property type="entry name" value="Y_phosphatase"/>
    <property type="match status" value="1"/>
</dbReference>
<dbReference type="InterPro" id="IPR000242">
    <property type="entry name" value="PTP_cat"/>
</dbReference>
<comment type="caution">
    <text evidence="4">The sequence shown here is derived from an EMBL/GenBank/DDBJ whole genome shotgun (WGS) entry which is preliminary data.</text>
</comment>
<dbReference type="PANTHER" id="PTHR19134">
    <property type="entry name" value="RECEPTOR-TYPE TYROSINE-PROTEIN PHOSPHATASE"/>
    <property type="match status" value="1"/>
</dbReference>
<dbReference type="CDD" id="cd18533">
    <property type="entry name" value="PTP_fungal"/>
    <property type="match status" value="1"/>
</dbReference>
<dbReference type="SMART" id="SM00194">
    <property type="entry name" value="PTPc"/>
    <property type="match status" value="1"/>
</dbReference>
<dbReference type="SMART" id="SM00404">
    <property type="entry name" value="PTPc_motif"/>
    <property type="match status" value="1"/>
</dbReference>
<dbReference type="GeneID" id="87917620"/>
<feature type="domain" description="Tyrosine-protein phosphatase" evidence="2">
    <location>
        <begin position="343"/>
        <end position="606"/>
    </location>
</feature>
<comment type="similarity">
    <text evidence="1">Belongs to the protein-tyrosine phosphatase family. Non-receptor class subfamily.</text>
</comment>
<dbReference type="InterPro" id="IPR050348">
    <property type="entry name" value="Protein-Tyr_Phosphatase"/>
</dbReference>
<accession>A0AAE1M4D2</accession>
<evidence type="ECO:0000259" key="3">
    <source>
        <dbReference type="PROSITE" id="PS50056"/>
    </source>
</evidence>
<reference evidence="4" key="1">
    <citation type="submission" date="2023-11" db="EMBL/GenBank/DDBJ databases">
        <title>The genome sequences of three competitors of mushroom-forming fungi.</title>
        <authorList>
            <person name="Beijen E."/>
            <person name="Ohm R.A."/>
        </authorList>
    </citation>
    <scope>NUCLEOTIDE SEQUENCE</scope>
    <source>
        <strain evidence="4">CBS 100526</strain>
    </source>
</reference>
<dbReference type="InterPro" id="IPR003595">
    <property type="entry name" value="Tyr_Pase_cat"/>
</dbReference>
<name>A0AAE1M4D2_9HYPO</name>
<dbReference type="Proteomes" id="UP001273209">
    <property type="component" value="Unassembled WGS sequence"/>
</dbReference>
<organism evidence="4 5">
    <name type="scientific">Trichoderma aggressivum f. europaeum</name>
    <dbReference type="NCBI Taxonomy" id="173218"/>
    <lineage>
        <taxon>Eukaryota</taxon>
        <taxon>Fungi</taxon>
        <taxon>Dikarya</taxon>
        <taxon>Ascomycota</taxon>
        <taxon>Pezizomycotina</taxon>
        <taxon>Sordariomycetes</taxon>
        <taxon>Hypocreomycetidae</taxon>
        <taxon>Hypocreales</taxon>
        <taxon>Hypocreaceae</taxon>
        <taxon>Trichoderma</taxon>
    </lineage>
</organism>
<dbReference type="EMBL" id="JAWRVG010000010">
    <property type="protein sequence ID" value="KAK4077730.1"/>
    <property type="molecule type" value="Genomic_DNA"/>
</dbReference>
<protein>
    <submittedName>
        <fullName evidence="4">Uncharacterized protein</fullName>
    </submittedName>
</protein>
<dbReference type="PRINTS" id="PR00700">
    <property type="entry name" value="PRTYPHPHTASE"/>
</dbReference>
<evidence type="ECO:0000256" key="1">
    <source>
        <dbReference type="ARBA" id="ARBA00009649"/>
    </source>
</evidence>
<dbReference type="InterPro" id="IPR029021">
    <property type="entry name" value="Prot-tyrosine_phosphatase-like"/>
</dbReference>
<sequence>MNPGNEVDPEDTARLKNIALACKKDLYELSGGDKAQEDASNAKRGNWAYSQYDELSEWCIIAGVNGKGLDAIDVRLKHAPGIFEIHEQLLQSLEDDLKELQPPFRAPEHAVNIDGSVDGAQPDPALLSFKSFSSVGSEVAGVIGDPASSASEKRNAQLRQRIEDTIRRLMGYALVFIYVLKPPIPPSDIETFILENAKGSFTLAYLLVSWGLELQREGHTQDAIIKQMKGIDEILVRYRYLIDRESLSSRSRTIEEAIIHLRDDPDAERFFATPCGQNWLSWARARAHKPAVERLLHQGANQSPVFLSLPKKNTDIKFRELTLADRELELLWPKYKSPGEKMDRYGSVSPWARNRVKVQVPENTSDYINASPITLTSSSPNQLPLHYIAMQGPTEPSFNHVWRMVAEQTTASSHAVIVQLTDMFENGTLKCDQYFPMTKEDAPWSINDDNIWGDNWKAQLTLDSLDVIADGAIEKRLLVLRTCKEGEEGETRLIWHFLYKRWPDFGVPTGDDLESFLQLIKLSRENSSSDGQRIVHCSAGIGRTGSFIALDHLMRELDFGVLERYDVPSEGPDLVFKTVDKLRQQRSGMVQTEEQYRFIYKVMWKLWHNKYGVVDEEADNHELATSGFKDSKS</sequence>
<evidence type="ECO:0000259" key="2">
    <source>
        <dbReference type="PROSITE" id="PS50055"/>
    </source>
</evidence>
<dbReference type="PROSITE" id="PS50056">
    <property type="entry name" value="TYR_PHOSPHATASE_2"/>
    <property type="match status" value="1"/>
</dbReference>
<proteinExistence type="inferred from homology"/>
<dbReference type="Gene3D" id="3.90.190.10">
    <property type="entry name" value="Protein tyrosine phosphatase superfamily"/>
    <property type="match status" value="1"/>
</dbReference>
<dbReference type="PROSITE" id="PS50055">
    <property type="entry name" value="TYR_PHOSPHATASE_PTP"/>
    <property type="match status" value="1"/>
</dbReference>
<dbReference type="InterPro" id="IPR000387">
    <property type="entry name" value="Tyr_Pase_dom"/>
</dbReference>